<dbReference type="AlphaFoldDB" id="A0A0C9LTJ3"/>
<dbReference type="InterPro" id="IPR001977">
    <property type="entry name" value="Depp_CoAkinase"/>
</dbReference>
<reference evidence="4" key="1">
    <citation type="submission" date="2014-09" db="EMBL/GenBank/DDBJ databases">
        <title>Draft genome sequence of an oleaginous Mucoromycotina fungus Mucor ambiguus NBRC6742.</title>
        <authorList>
            <person name="Takeda I."/>
            <person name="Yamane N."/>
            <person name="Morita T."/>
            <person name="Tamano K."/>
            <person name="Machida M."/>
            <person name="Baker S."/>
            <person name="Koike H."/>
        </authorList>
    </citation>
    <scope>NUCLEOTIDE SEQUENCE</scope>
    <source>
        <strain evidence="4">NBRC 6742</strain>
    </source>
</reference>
<dbReference type="NCBIfam" id="TIGR00152">
    <property type="entry name" value="dephospho-CoA kinase"/>
    <property type="match status" value="1"/>
</dbReference>
<keyword evidence="2" id="KW-0547">Nucleotide-binding</keyword>
<gene>
    <name evidence="4" type="ORF">MAM1_0047d03220</name>
</gene>
<dbReference type="Proteomes" id="UP000053815">
    <property type="component" value="Unassembled WGS sequence"/>
</dbReference>
<proteinExistence type="inferred from homology"/>
<dbReference type="InterPro" id="IPR027417">
    <property type="entry name" value="P-loop_NTPase"/>
</dbReference>
<evidence type="ECO:0000256" key="3">
    <source>
        <dbReference type="ARBA" id="ARBA00022840"/>
    </source>
</evidence>
<evidence type="ECO:0000313" key="5">
    <source>
        <dbReference type="Proteomes" id="UP000053815"/>
    </source>
</evidence>
<evidence type="ECO:0000256" key="2">
    <source>
        <dbReference type="ARBA" id="ARBA00022741"/>
    </source>
</evidence>
<keyword evidence="3" id="KW-0067">ATP-binding</keyword>
<dbReference type="GO" id="GO:0015937">
    <property type="term" value="P:coenzyme A biosynthetic process"/>
    <property type="evidence" value="ECO:0007669"/>
    <property type="project" value="EnsemblFungi"/>
</dbReference>
<dbReference type="GO" id="GO:0004140">
    <property type="term" value="F:dephospho-CoA kinase activity"/>
    <property type="evidence" value="ECO:0007669"/>
    <property type="project" value="InterPro"/>
</dbReference>
<dbReference type="GO" id="GO:0005524">
    <property type="term" value="F:ATP binding"/>
    <property type="evidence" value="ECO:0007669"/>
    <property type="project" value="UniProtKB-KW"/>
</dbReference>
<dbReference type="FunFam" id="3.40.50.300:FF:000485">
    <property type="entry name" value="Dephospho-CoA kinase CAB5"/>
    <property type="match status" value="1"/>
</dbReference>
<dbReference type="OrthoDB" id="247245at2759"/>
<dbReference type="SUPFAM" id="SSF52540">
    <property type="entry name" value="P-loop containing nucleoside triphosphate hydrolases"/>
    <property type="match status" value="1"/>
</dbReference>
<name>A0A0C9LTJ3_9FUNG</name>
<evidence type="ECO:0000313" key="4">
    <source>
        <dbReference type="EMBL" id="GAN03765.1"/>
    </source>
</evidence>
<dbReference type="STRING" id="91626.A0A0C9LTJ3"/>
<organism evidence="4">
    <name type="scientific">Mucor ambiguus</name>
    <dbReference type="NCBI Taxonomy" id="91626"/>
    <lineage>
        <taxon>Eukaryota</taxon>
        <taxon>Fungi</taxon>
        <taxon>Fungi incertae sedis</taxon>
        <taxon>Mucoromycota</taxon>
        <taxon>Mucoromycotina</taxon>
        <taxon>Mucoromycetes</taxon>
        <taxon>Mucorales</taxon>
        <taxon>Mucorineae</taxon>
        <taxon>Mucoraceae</taxon>
        <taxon>Mucor</taxon>
    </lineage>
</organism>
<dbReference type="PROSITE" id="PS51219">
    <property type="entry name" value="DPCK"/>
    <property type="match status" value="1"/>
</dbReference>
<dbReference type="HAMAP" id="MF_00376">
    <property type="entry name" value="Dephospho_CoA_kinase"/>
    <property type="match status" value="1"/>
</dbReference>
<keyword evidence="5" id="KW-1185">Reference proteome</keyword>
<dbReference type="PANTHER" id="PTHR10695">
    <property type="entry name" value="DEPHOSPHO-COA KINASE-RELATED"/>
    <property type="match status" value="1"/>
</dbReference>
<dbReference type="GO" id="GO:0005811">
    <property type="term" value="C:lipid droplet"/>
    <property type="evidence" value="ECO:0007669"/>
    <property type="project" value="EnsemblFungi"/>
</dbReference>
<dbReference type="GO" id="GO:1990143">
    <property type="term" value="C:CoA-synthesizing protein complex"/>
    <property type="evidence" value="ECO:0007669"/>
    <property type="project" value="EnsemblFungi"/>
</dbReference>
<comment type="similarity">
    <text evidence="1">Belongs to the CoaE family.</text>
</comment>
<evidence type="ECO:0000256" key="1">
    <source>
        <dbReference type="ARBA" id="ARBA00009018"/>
    </source>
</evidence>
<accession>A0A0C9LTJ3</accession>
<protein>
    <submittedName>
        <fullName evidence="4">CoaE-domain-containing protein</fullName>
    </submittedName>
</protein>
<dbReference type="CDD" id="cd02022">
    <property type="entry name" value="DPCK"/>
    <property type="match status" value="1"/>
</dbReference>
<dbReference type="GO" id="GO:0031315">
    <property type="term" value="C:extrinsic component of mitochondrial outer membrane"/>
    <property type="evidence" value="ECO:0007669"/>
    <property type="project" value="EnsemblFungi"/>
</dbReference>
<dbReference type="PANTHER" id="PTHR10695:SF46">
    <property type="entry name" value="BIFUNCTIONAL COENZYME A SYNTHASE-RELATED"/>
    <property type="match status" value="1"/>
</dbReference>
<sequence>MKLIGLTGGISTGKSTVSALLKEQNIPIIDADKIARDIVEPGRKANQLIRQHFGDEVFLPDGHLDRPKLGQIIFQDPEKRKILNRCTHPYVRLEMLKQAFIYWIKGADLVIFDVPLLIESKLDRFMSTTVVVYCSDVLQLQRLRKRDNLSEEQALQRMKAQMPMSEKVAKADVVLDNSSDLNQLEIQVKNMAKRLKPSTFTWLFEYAGPPVALVLFSVLVKQYAPTLLNTIGDSIATLR</sequence>
<dbReference type="Pfam" id="PF01121">
    <property type="entry name" value="CoaE"/>
    <property type="match status" value="1"/>
</dbReference>
<dbReference type="EMBL" id="DF836336">
    <property type="protein sequence ID" value="GAN03765.1"/>
    <property type="molecule type" value="Genomic_DNA"/>
</dbReference>
<dbReference type="Gene3D" id="3.40.50.300">
    <property type="entry name" value="P-loop containing nucleotide triphosphate hydrolases"/>
    <property type="match status" value="1"/>
</dbReference>